<comment type="caution">
    <text evidence="2">The sequence shown here is derived from an EMBL/GenBank/DDBJ whole genome shotgun (WGS) entry which is preliminary data.</text>
</comment>
<dbReference type="PANTHER" id="PTHR43272">
    <property type="entry name" value="LONG-CHAIN-FATTY-ACID--COA LIGASE"/>
    <property type="match status" value="1"/>
</dbReference>
<sequence length="256" mass="29074">MLGLEVSKRWRVDRVRLSLKPGGVEVLADSSLILLQFDEDCEHLSPSHLWSSGSSGKSRSGDTAFRRCRFFRRCCCFFLKNLNKVCSCLQVQCRTAMQAQEVLRQLRIPELDDFRQYVRGFPTNALMGVGAFAAITTYWFASRPKALKPPCDLGMQSIEIPGGERARRSVLNDSDSEYLTHYYSDAQTLYEVFQRGLSVSNNGPCLGSRKPNQPYEWHSYQEVVDRAENLGSALLHRGHLHTGDKFIGIFSQNRPE</sequence>
<organism evidence="2 3">
    <name type="scientific">Characodon lateralis</name>
    <dbReference type="NCBI Taxonomy" id="208331"/>
    <lineage>
        <taxon>Eukaryota</taxon>
        <taxon>Metazoa</taxon>
        <taxon>Chordata</taxon>
        <taxon>Craniata</taxon>
        <taxon>Vertebrata</taxon>
        <taxon>Euteleostomi</taxon>
        <taxon>Actinopterygii</taxon>
        <taxon>Neopterygii</taxon>
        <taxon>Teleostei</taxon>
        <taxon>Neoteleostei</taxon>
        <taxon>Acanthomorphata</taxon>
        <taxon>Ovalentaria</taxon>
        <taxon>Atherinomorphae</taxon>
        <taxon>Cyprinodontiformes</taxon>
        <taxon>Goodeidae</taxon>
        <taxon>Characodon</taxon>
    </lineage>
</organism>
<evidence type="ECO:0000256" key="1">
    <source>
        <dbReference type="ARBA" id="ARBA00022598"/>
    </source>
</evidence>
<keyword evidence="3" id="KW-1185">Reference proteome</keyword>
<accession>A0ABU7CW49</accession>
<dbReference type="GO" id="GO:0016874">
    <property type="term" value="F:ligase activity"/>
    <property type="evidence" value="ECO:0007669"/>
    <property type="project" value="UniProtKB-KW"/>
</dbReference>
<reference evidence="2 3" key="1">
    <citation type="submission" date="2021-06" db="EMBL/GenBank/DDBJ databases">
        <authorList>
            <person name="Palmer J.M."/>
        </authorList>
    </citation>
    <scope>NUCLEOTIDE SEQUENCE [LARGE SCALE GENOMIC DNA]</scope>
    <source>
        <strain evidence="2 3">CL_MEX2019</strain>
        <tissue evidence="2">Muscle</tissue>
    </source>
</reference>
<name>A0ABU7CW49_9TELE</name>
<proteinExistence type="predicted"/>
<dbReference type="Proteomes" id="UP001352852">
    <property type="component" value="Unassembled WGS sequence"/>
</dbReference>
<dbReference type="PANTHER" id="PTHR43272:SF28">
    <property type="entry name" value="LONG-CHAIN-FATTY-ACID--COA LIGASE 1"/>
    <property type="match status" value="1"/>
</dbReference>
<protein>
    <submittedName>
        <fullName evidence="2">Long-chain-fatty-acid--CoA ligase 1</fullName>
    </submittedName>
</protein>
<dbReference type="SUPFAM" id="SSF56801">
    <property type="entry name" value="Acetyl-CoA synthetase-like"/>
    <property type="match status" value="1"/>
</dbReference>
<dbReference type="EMBL" id="JAHUTJ010008547">
    <property type="protein sequence ID" value="MED6266902.1"/>
    <property type="molecule type" value="Genomic_DNA"/>
</dbReference>
<keyword evidence="1 2" id="KW-0436">Ligase</keyword>
<feature type="non-terminal residue" evidence="2">
    <location>
        <position position="256"/>
    </location>
</feature>
<evidence type="ECO:0000313" key="3">
    <source>
        <dbReference type="Proteomes" id="UP001352852"/>
    </source>
</evidence>
<evidence type="ECO:0000313" key="2">
    <source>
        <dbReference type="EMBL" id="MED6266902.1"/>
    </source>
</evidence>
<gene>
    <name evidence="2" type="primary">ACSL1_1</name>
    <name evidence="2" type="ORF">CHARACLAT_006694</name>
</gene>